<dbReference type="EMBL" id="JAJTJA010000005">
    <property type="protein sequence ID" value="KAH8699083.1"/>
    <property type="molecule type" value="Genomic_DNA"/>
</dbReference>
<feature type="transmembrane region" description="Helical" evidence="6">
    <location>
        <begin position="236"/>
        <end position="258"/>
    </location>
</feature>
<keyword evidence="5 6" id="KW-0472">Membrane</keyword>
<evidence type="ECO:0000256" key="4">
    <source>
        <dbReference type="ARBA" id="ARBA00022989"/>
    </source>
</evidence>
<feature type="transmembrane region" description="Helical" evidence="6">
    <location>
        <begin position="119"/>
        <end position="136"/>
    </location>
</feature>
<accession>A0AAD4KTP6</accession>
<protein>
    <submittedName>
        <fullName evidence="8">Amino acid permease-domain-containing protein</fullName>
    </submittedName>
</protein>
<proteinExistence type="predicted"/>
<feature type="transmembrane region" description="Helical" evidence="6">
    <location>
        <begin position="341"/>
        <end position="363"/>
    </location>
</feature>
<dbReference type="AlphaFoldDB" id="A0AAD4KTP6"/>
<feature type="domain" description="Amino acid permease/ SLC12A" evidence="7">
    <location>
        <begin position="342"/>
        <end position="601"/>
    </location>
</feature>
<dbReference type="RefSeq" id="XP_046073547.1">
    <property type="nucleotide sequence ID" value="XM_046220313.1"/>
</dbReference>
<dbReference type="Gene3D" id="1.20.1740.10">
    <property type="entry name" value="Amino acid/polyamine transporter I"/>
    <property type="match status" value="1"/>
</dbReference>
<evidence type="ECO:0000259" key="7">
    <source>
        <dbReference type="Pfam" id="PF00324"/>
    </source>
</evidence>
<sequence length="653" mass="73129">MGSSRNDDTEMREIFQQVDWLSNDSRLTRDEQKTIQSRLSMEQLHSSSSRSSRRVPENVVIANEPSNAPVLDSISTEDQDRTVNRKLRGLHIFMITISGILGIGLYVRSGLILRLGGPAAVLISFTVLGLLAWLVMQCLGEILTIWPISGALIEFVGTFVDEDLGTTVGVLYWLSYSINFAAIILAAAGEVSFWNPGKAIQGTIMFFVVPSFLIILNSFGVQIYGLTEIIGGSLKLIGVLVVIIVMIVINLVLVIILVQSTTKYGPMFPHDPAVANSWVAALFISFSIAAFAYVGVEITAAAALEARIDDQSRNTAPSYEPSERSKNVANRRVSVRFSSTWTAFIVWIIYFVGGLLLTLNLSWDDDRLPQVSGSTTQSNSTSNTDSGFVLSAYSSNIPGLADLVTVITFITALTSANTNLYVASRTLFGLTRKLDGSRWKWLAFFGRTNSYQVPVRAMFLSCFFIWVPFLYLSPSSSTTITDLLDILSQMGSVCCIIVWSCECGAYIRFYNCMYLHRNELQEKPQYRHVCRFRRDELDAYPWRSHGQPLTMYVALAGCLFVLFVADGAALWAGFHYTSFISGYLALLVFLALWLFIKIYRSGGWQFVSWKLEDLSNFNMVMQKIDRLDEIRHRATTKEVDQRKPAWRNLWGIL</sequence>
<evidence type="ECO:0000256" key="1">
    <source>
        <dbReference type="ARBA" id="ARBA00004141"/>
    </source>
</evidence>
<organism evidence="8 9">
    <name type="scientific">Talaromyces proteolyticus</name>
    <dbReference type="NCBI Taxonomy" id="1131652"/>
    <lineage>
        <taxon>Eukaryota</taxon>
        <taxon>Fungi</taxon>
        <taxon>Dikarya</taxon>
        <taxon>Ascomycota</taxon>
        <taxon>Pezizomycotina</taxon>
        <taxon>Eurotiomycetes</taxon>
        <taxon>Eurotiomycetidae</taxon>
        <taxon>Eurotiales</taxon>
        <taxon>Trichocomaceae</taxon>
        <taxon>Talaromyces</taxon>
        <taxon>Talaromyces sect. Bacilispori</taxon>
    </lineage>
</organism>
<feature type="transmembrane region" description="Helical" evidence="6">
    <location>
        <begin position="278"/>
        <end position="304"/>
    </location>
</feature>
<dbReference type="PANTHER" id="PTHR43495">
    <property type="entry name" value="GABA PERMEASE"/>
    <property type="match status" value="1"/>
</dbReference>
<name>A0AAD4KTP6_9EURO</name>
<dbReference type="Pfam" id="PF00324">
    <property type="entry name" value="AA_permease"/>
    <property type="match status" value="2"/>
</dbReference>
<gene>
    <name evidence="8" type="ORF">BGW36DRAFT_426764</name>
</gene>
<keyword evidence="4 6" id="KW-1133">Transmembrane helix</keyword>
<feature type="transmembrane region" description="Helical" evidence="6">
    <location>
        <begin position="89"/>
        <end position="107"/>
    </location>
</feature>
<keyword evidence="2" id="KW-0813">Transport</keyword>
<feature type="transmembrane region" description="Helical" evidence="6">
    <location>
        <begin position="200"/>
        <end position="224"/>
    </location>
</feature>
<feature type="transmembrane region" description="Helical" evidence="6">
    <location>
        <begin position="142"/>
        <end position="160"/>
    </location>
</feature>
<dbReference type="GO" id="GO:0016020">
    <property type="term" value="C:membrane"/>
    <property type="evidence" value="ECO:0007669"/>
    <property type="project" value="UniProtKB-SubCell"/>
</dbReference>
<dbReference type="GO" id="GO:0006865">
    <property type="term" value="P:amino acid transport"/>
    <property type="evidence" value="ECO:0007669"/>
    <property type="project" value="InterPro"/>
</dbReference>
<evidence type="ECO:0000256" key="2">
    <source>
        <dbReference type="ARBA" id="ARBA00022448"/>
    </source>
</evidence>
<feature type="transmembrane region" description="Helical" evidence="6">
    <location>
        <begin position="486"/>
        <end position="507"/>
    </location>
</feature>
<evidence type="ECO:0000256" key="3">
    <source>
        <dbReference type="ARBA" id="ARBA00022692"/>
    </source>
</evidence>
<dbReference type="InterPro" id="IPR004840">
    <property type="entry name" value="Amino_acid_permease_CS"/>
</dbReference>
<feature type="transmembrane region" description="Helical" evidence="6">
    <location>
        <begin position="580"/>
        <end position="599"/>
    </location>
</feature>
<feature type="transmembrane region" description="Helical" evidence="6">
    <location>
        <begin position="172"/>
        <end position="194"/>
    </location>
</feature>
<dbReference type="PROSITE" id="PS00218">
    <property type="entry name" value="AMINO_ACID_PERMEASE_1"/>
    <property type="match status" value="1"/>
</dbReference>
<evidence type="ECO:0000313" key="9">
    <source>
        <dbReference type="Proteomes" id="UP001201262"/>
    </source>
</evidence>
<comment type="caution">
    <text evidence="8">The sequence shown here is derived from an EMBL/GenBank/DDBJ whole genome shotgun (WGS) entry which is preliminary data.</text>
</comment>
<evidence type="ECO:0000256" key="6">
    <source>
        <dbReference type="SAM" id="Phobius"/>
    </source>
</evidence>
<keyword evidence="3 6" id="KW-0812">Transmembrane</keyword>
<feature type="transmembrane region" description="Helical" evidence="6">
    <location>
        <begin position="457"/>
        <end position="474"/>
    </location>
</feature>
<dbReference type="GO" id="GO:0055085">
    <property type="term" value="P:transmembrane transport"/>
    <property type="evidence" value="ECO:0007669"/>
    <property type="project" value="InterPro"/>
</dbReference>
<evidence type="ECO:0000256" key="5">
    <source>
        <dbReference type="ARBA" id="ARBA00023136"/>
    </source>
</evidence>
<keyword evidence="9" id="KW-1185">Reference proteome</keyword>
<reference evidence="8" key="1">
    <citation type="submission" date="2021-12" db="EMBL/GenBank/DDBJ databases">
        <title>Convergent genome expansion in fungi linked to evolution of root-endophyte symbiosis.</title>
        <authorList>
            <consortium name="DOE Joint Genome Institute"/>
            <person name="Ke Y.-H."/>
            <person name="Bonito G."/>
            <person name="Liao H.-L."/>
            <person name="Looney B."/>
            <person name="Rojas-Flechas A."/>
            <person name="Nash J."/>
            <person name="Hameed K."/>
            <person name="Schadt C."/>
            <person name="Martin F."/>
            <person name="Crous P.W."/>
            <person name="Miettinen O."/>
            <person name="Magnuson J.K."/>
            <person name="Labbe J."/>
            <person name="Jacobson D."/>
            <person name="Doktycz M.J."/>
            <person name="Veneault-Fourrey C."/>
            <person name="Kuo A."/>
            <person name="Mondo S."/>
            <person name="Calhoun S."/>
            <person name="Riley R."/>
            <person name="Ohm R."/>
            <person name="LaButti K."/>
            <person name="Andreopoulos B."/>
            <person name="Pangilinan J."/>
            <person name="Nolan M."/>
            <person name="Tritt A."/>
            <person name="Clum A."/>
            <person name="Lipzen A."/>
            <person name="Daum C."/>
            <person name="Barry K."/>
            <person name="Grigoriev I.V."/>
            <person name="Vilgalys R."/>
        </authorList>
    </citation>
    <scope>NUCLEOTIDE SEQUENCE</scope>
    <source>
        <strain evidence="8">PMI_201</strain>
    </source>
</reference>
<feature type="transmembrane region" description="Helical" evidence="6">
    <location>
        <begin position="552"/>
        <end position="574"/>
    </location>
</feature>
<feature type="domain" description="Amino acid permease/ SLC12A" evidence="7">
    <location>
        <begin position="91"/>
        <end position="307"/>
    </location>
</feature>
<comment type="subcellular location">
    <subcellularLocation>
        <location evidence="1">Membrane</location>
        <topology evidence="1">Multi-pass membrane protein</topology>
    </subcellularLocation>
</comment>
<dbReference type="GeneID" id="70250600"/>
<dbReference type="InterPro" id="IPR004841">
    <property type="entry name" value="AA-permease/SLC12A_dom"/>
</dbReference>
<dbReference type="Proteomes" id="UP001201262">
    <property type="component" value="Unassembled WGS sequence"/>
</dbReference>
<dbReference type="PANTHER" id="PTHR43495:SF5">
    <property type="entry name" value="GAMMA-AMINOBUTYRIC ACID PERMEASE"/>
    <property type="match status" value="1"/>
</dbReference>
<evidence type="ECO:0000313" key="8">
    <source>
        <dbReference type="EMBL" id="KAH8699083.1"/>
    </source>
</evidence>